<dbReference type="PANTHER" id="PTHR38013:SF1">
    <property type="entry name" value="GLYCOPROTEIN_POLYSACCHARIDE METABOLISM"/>
    <property type="match status" value="1"/>
</dbReference>
<dbReference type="EMBL" id="JBHUJD010000004">
    <property type="protein sequence ID" value="MFD2309605.1"/>
    <property type="molecule type" value="Genomic_DNA"/>
</dbReference>
<keyword evidence="4" id="KW-1185">Reference proteome</keyword>
<evidence type="ECO:0000256" key="1">
    <source>
        <dbReference type="SAM" id="MobiDB-lite"/>
    </source>
</evidence>
<keyword evidence="3" id="KW-0449">Lipoprotein</keyword>
<proteinExistence type="predicted"/>
<dbReference type="PANTHER" id="PTHR38013">
    <property type="entry name" value="GLYCOPROTEIN/POLYSACCHARIDE METABOLISM"/>
    <property type="match status" value="1"/>
</dbReference>
<gene>
    <name evidence="3" type="ORF">ACFSKX_04165</name>
</gene>
<dbReference type="InterPro" id="IPR039366">
    <property type="entry name" value="Pilotin"/>
</dbReference>
<feature type="chain" id="PRO_5047030676" evidence="2">
    <location>
        <begin position="27"/>
        <end position="185"/>
    </location>
</feature>
<evidence type="ECO:0000256" key="2">
    <source>
        <dbReference type="SAM" id="SignalP"/>
    </source>
</evidence>
<sequence length="185" mass="20071">MRKTDFHSIRSLLSYGLAALLLFALAACQQEKNPQPTPDEPPQKNGVSEREDADTSMNGTGEPLQISGQLIYLQRIALPPNAVATVQLRDVSLADAPAGVVAEQVIELENRQIPVPFSLRIERGELDPHRTYSVAARIENGKEQLLWITDSHHGVNPGHNGDIDLGDIRLTQAASGSAPQPGESR</sequence>
<dbReference type="RefSeq" id="WP_265720262.1">
    <property type="nucleotide sequence ID" value="NZ_JAPIVK010000002.1"/>
</dbReference>
<keyword evidence="2" id="KW-0732">Signal</keyword>
<reference evidence="4" key="1">
    <citation type="journal article" date="2019" name="Int. J. Syst. Evol. Microbiol.">
        <title>The Global Catalogue of Microorganisms (GCM) 10K type strain sequencing project: providing services to taxonomists for standard genome sequencing and annotation.</title>
        <authorList>
            <consortium name="The Broad Institute Genomics Platform"/>
            <consortium name="The Broad Institute Genome Sequencing Center for Infectious Disease"/>
            <person name="Wu L."/>
            <person name="Ma J."/>
        </authorList>
    </citation>
    <scope>NUCLEOTIDE SEQUENCE [LARGE SCALE GENOMIC DNA]</scope>
    <source>
        <strain evidence="4">KCTC 12848</strain>
    </source>
</reference>
<feature type="signal peptide" evidence="2">
    <location>
        <begin position="1"/>
        <end position="26"/>
    </location>
</feature>
<protein>
    <submittedName>
        <fullName evidence="3">YbaY family lipoprotein</fullName>
    </submittedName>
</protein>
<name>A0ABW5EB20_9GAMM</name>
<comment type="caution">
    <text evidence="3">The sequence shown here is derived from an EMBL/GenBank/DDBJ whole genome shotgun (WGS) entry which is preliminary data.</text>
</comment>
<organism evidence="3 4">
    <name type="scientific">Microbulbifer halophilus</name>
    <dbReference type="NCBI Taxonomy" id="453963"/>
    <lineage>
        <taxon>Bacteria</taxon>
        <taxon>Pseudomonadati</taxon>
        <taxon>Pseudomonadota</taxon>
        <taxon>Gammaproteobacteria</taxon>
        <taxon>Cellvibrionales</taxon>
        <taxon>Microbulbiferaceae</taxon>
        <taxon>Microbulbifer</taxon>
    </lineage>
</organism>
<accession>A0ABW5EB20</accession>
<dbReference type="InterPro" id="IPR053196">
    <property type="entry name" value="Lipoprotein_YbaY-like"/>
</dbReference>
<dbReference type="PROSITE" id="PS51257">
    <property type="entry name" value="PROKAR_LIPOPROTEIN"/>
    <property type="match status" value="1"/>
</dbReference>
<dbReference type="Proteomes" id="UP001597425">
    <property type="component" value="Unassembled WGS sequence"/>
</dbReference>
<evidence type="ECO:0000313" key="4">
    <source>
        <dbReference type="Proteomes" id="UP001597425"/>
    </source>
</evidence>
<dbReference type="Pfam" id="PF09619">
    <property type="entry name" value="YscW"/>
    <property type="match status" value="1"/>
</dbReference>
<evidence type="ECO:0000313" key="3">
    <source>
        <dbReference type="EMBL" id="MFD2309605.1"/>
    </source>
</evidence>
<feature type="region of interest" description="Disordered" evidence="1">
    <location>
        <begin position="32"/>
        <end position="61"/>
    </location>
</feature>